<evidence type="ECO:0000256" key="4">
    <source>
        <dbReference type="ARBA" id="ARBA00022692"/>
    </source>
</evidence>
<feature type="binding site" description="axial binding residue" evidence="11">
    <location>
        <position position="475"/>
    </location>
    <ligand>
        <name>heme</name>
        <dbReference type="ChEBI" id="CHEBI:30413"/>
    </ligand>
    <ligandPart>
        <name>Fe</name>
        <dbReference type="ChEBI" id="CHEBI:18248"/>
    </ligandPart>
</feature>
<evidence type="ECO:0000256" key="8">
    <source>
        <dbReference type="ARBA" id="ARBA00023004"/>
    </source>
</evidence>
<dbReference type="EMBL" id="CM007894">
    <property type="protein sequence ID" value="OTG26322.1"/>
    <property type="molecule type" value="Genomic_DNA"/>
</dbReference>
<evidence type="ECO:0000256" key="3">
    <source>
        <dbReference type="ARBA" id="ARBA00022617"/>
    </source>
</evidence>
<evidence type="ECO:0000256" key="12">
    <source>
        <dbReference type="RuleBase" id="RU000461"/>
    </source>
</evidence>
<evidence type="ECO:0000256" key="13">
    <source>
        <dbReference type="SAM" id="Phobius"/>
    </source>
</evidence>
<dbReference type="PANTHER" id="PTHR47947">
    <property type="entry name" value="CYTOCHROME P450 82C3-RELATED"/>
    <property type="match status" value="1"/>
</dbReference>
<dbReference type="GO" id="GO:0020037">
    <property type="term" value="F:heme binding"/>
    <property type="evidence" value="ECO:0007669"/>
    <property type="project" value="InterPro"/>
</dbReference>
<dbReference type="AlphaFoldDB" id="A0A251UU77"/>
<dbReference type="SUPFAM" id="SSF48264">
    <property type="entry name" value="Cytochrome P450"/>
    <property type="match status" value="1"/>
</dbReference>
<dbReference type="EMBL" id="MNCJ02000320">
    <property type="protein sequence ID" value="KAF5806594.1"/>
    <property type="molecule type" value="Genomic_DNA"/>
</dbReference>
<dbReference type="InterPro" id="IPR050651">
    <property type="entry name" value="Plant_Cytochrome_P450_Monoox"/>
</dbReference>
<evidence type="ECO:0000256" key="7">
    <source>
        <dbReference type="ARBA" id="ARBA00023002"/>
    </source>
</evidence>
<dbReference type="FunFam" id="1.10.630.10:FF:000026">
    <property type="entry name" value="Cytochrome P450 82C4"/>
    <property type="match status" value="1"/>
</dbReference>
<keyword evidence="16" id="KW-1185">Reference proteome</keyword>
<dbReference type="PROSITE" id="PS00086">
    <property type="entry name" value="CYTOCHROME_P450"/>
    <property type="match status" value="1"/>
</dbReference>
<dbReference type="OrthoDB" id="2789670at2759"/>
<evidence type="ECO:0000256" key="1">
    <source>
        <dbReference type="ARBA" id="ARBA00001971"/>
    </source>
</evidence>
<dbReference type="GO" id="GO:0016020">
    <property type="term" value="C:membrane"/>
    <property type="evidence" value="ECO:0007669"/>
    <property type="project" value="UniProtKB-SubCell"/>
</dbReference>
<protein>
    <submittedName>
        <fullName evidence="14 15">Cytochrome P450</fullName>
    </submittedName>
</protein>
<dbReference type="InterPro" id="IPR017972">
    <property type="entry name" value="Cyt_P450_CS"/>
</dbReference>
<reference evidence="15" key="2">
    <citation type="submission" date="2017-02" db="EMBL/GenBank/DDBJ databases">
        <title>Sunflower complete genome.</title>
        <authorList>
            <person name="Langlade N."/>
            <person name="Munos S."/>
        </authorList>
    </citation>
    <scope>NUCLEOTIDE SEQUENCE [LARGE SCALE GENOMIC DNA]</scope>
    <source>
        <tissue evidence="15">Leaves</tissue>
    </source>
</reference>
<dbReference type="GO" id="GO:0005506">
    <property type="term" value="F:iron ion binding"/>
    <property type="evidence" value="ECO:0007669"/>
    <property type="project" value="InterPro"/>
</dbReference>
<evidence type="ECO:0000256" key="9">
    <source>
        <dbReference type="ARBA" id="ARBA00023033"/>
    </source>
</evidence>
<dbReference type="InterPro" id="IPR036396">
    <property type="entry name" value="Cyt_P450_sf"/>
</dbReference>
<proteinExistence type="inferred from homology"/>
<evidence type="ECO:0000256" key="6">
    <source>
        <dbReference type="ARBA" id="ARBA00022989"/>
    </source>
</evidence>
<gene>
    <name evidence="15" type="ORF">HannXRQ_Chr05g0157371</name>
    <name evidence="14" type="ORF">HanXRQr2_Chr05g0223241</name>
</gene>
<evidence type="ECO:0000313" key="14">
    <source>
        <dbReference type="EMBL" id="KAF5806594.1"/>
    </source>
</evidence>
<keyword evidence="4 13" id="KW-0812">Transmembrane</keyword>
<comment type="similarity">
    <text evidence="12">Belongs to the cytochrome P450 family.</text>
</comment>
<comment type="subcellular location">
    <subcellularLocation>
        <location evidence="2">Membrane</location>
    </subcellularLocation>
</comment>
<dbReference type="GO" id="GO:0004497">
    <property type="term" value="F:monooxygenase activity"/>
    <property type="evidence" value="ECO:0000318"/>
    <property type="project" value="GO_Central"/>
</dbReference>
<dbReference type="GO" id="GO:0016705">
    <property type="term" value="F:oxidoreductase activity, acting on paired donors, with incorporation or reduction of molecular oxygen"/>
    <property type="evidence" value="ECO:0007669"/>
    <property type="project" value="InterPro"/>
</dbReference>
<accession>A0A251UU77</accession>
<reference evidence="14 16" key="1">
    <citation type="journal article" date="2017" name="Nature">
        <title>The sunflower genome provides insights into oil metabolism, flowering and Asterid evolution.</title>
        <authorList>
            <person name="Badouin H."/>
            <person name="Gouzy J."/>
            <person name="Grassa C.J."/>
            <person name="Murat F."/>
            <person name="Staton S.E."/>
            <person name="Cottret L."/>
            <person name="Lelandais-Briere C."/>
            <person name="Owens G.L."/>
            <person name="Carrere S."/>
            <person name="Mayjonade B."/>
            <person name="Legrand L."/>
            <person name="Gill N."/>
            <person name="Kane N.C."/>
            <person name="Bowers J.E."/>
            <person name="Hubner S."/>
            <person name="Bellec A."/>
            <person name="Berard A."/>
            <person name="Berges H."/>
            <person name="Blanchet N."/>
            <person name="Boniface M.C."/>
            <person name="Brunel D."/>
            <person name="Catrice O."/>
            <person name="Chaidir N."/>
            <person name="Claudel C."/>
            <person name="Donnadieu C."/>
            <person name="Faraut T."/>
            <person name="Fievet G."/>
            <person name="Helmstetter N."/>
            <person name="King M."/>
            <person name="Knapp S.J."/>
            <person name="Lai Z."/>
            <person name="Le Paslier M.C."/>
            <person name="Lippi Y."/>
            <person name="Lorenzon L."/>
            <person name="Mandel J.R."/>
            <person name="Marage G."/>
            <person name="Marchand G."/>
            <person name="Marquand E."/>
            <person name="Bret-Mestries E."/>
            <person name="Morien E."/>
            <person name="Nambeesan S."/>
            <person name="Nguyen T."/>
            <person name="Pegot-Espagnet P."/>
            <person name="Pouilly N."/>
            <person name="Raftis F."/>
            <person name="Sallet E."/>
            <person name="Schiex T."/>
            <person name="Thomas J."/>
            <person name="Vandecasteele C."/>
            <person name="Vares D."/>
            <person name="Vear F."/>
            <person name="Vautrin S."/>
            <person name="Crespi M."/>
            <person name="Mangin B."/>
            <person name="Burke J.M."/>
            <person name="Salse J."/>
            <person name="Munos S."/>
            <person name="Vincourt P."/>
            <person name="Rieseberg L.H."/>
            <person name="Langlade N.B."/>
        </authorList>
    </citation>
    <scope>NUCLEOTIDE SEQUENCE [LARGE SCALE GENOMIC DNA]</scope>
    <source>
        <strain evidence="16">cv. SF193</strain>
        <tissue evidence="14">Leaves</tissue>
    </source>
</reference>
<feature type="transmembrane region" description="Helical" evidence="13">
    <location>
        <begin position="12"/>
        <end position="35"/>
    </location>
</feature>
<evidence type="ECO:0000313" key="16">
    <source>
        <dbReference type="Proteomes" id="UP000215914"/>
    </source>
</evidence>
<keyword evidence="3 11" id="KW-0349">Heme</keyword>
<sequence>MIHCNQIFFMDSVLTLITLVVAYIICVMLFTHLGWIRNGVKKGNKGLGKTLPEPAGSWPIIGHLHLFAGSKVPHRLLGSLADKYGPIFNIKVGVHRFLVVSTSEMAKEFLSTNDIIFASRPKMIAVELLGYNGANFALGPYGPFWLAMNKITALELVPYRRHQMLSHLRVSEVTTSIKNMYKTWTFNKGSSNTVKVDMKQWFRDLIVNILSKMIFGDRFSTGEQKGEQFKKALTRFPDLMGEFVPSDVFPCLRWLDLGGCEKKMKTTAKELDLIMDEWLEEYKMKMNSTPCLERKDQSLMAALLSRVKQEVKEDAYGFSTDAIVKATCLAIYSGGTDATILTLTWALSLLVSNPLELRKAQEEVENYVGRDRIVEESDLKNFVYLQAIVKETMRLYPPVPSLLPRECTEDCVVGGYAVPKGTRLLINSWKIQHDPQIWNNPFEFQPERFLTSNKDIDVKGQHFKLLPFGGGRRICPGLSLAHEDIMLILATIIHAFEFQNPSKEEIDMTEKPEWAIIKATPLELLVAPRLLPDLYQV</sequence>
<name>A0A251UU77_HELAN</name>
<keyword evidence="6 13" id="KW-1133">Transmembrane helix</keyword>
<dbReference type="PANTHER" id="PTHR47947:SF26">
    <property type="entry name" value="CYTOCHROME P450"/>
    <property type="match status" value="1"/>
</dbReference>
<organism evidence="15 16">
    <name type="scientific">Helianthus annuus</name>
    <name type="common">Common sunflower</name>
    <dbReference type="NCBI Taxonomy" id="4232"/>
    <lineage>
        <taxon>Eukaryota</taxon>
        <taxon>Viridiplantae</taxon>
        <taxon>Streptophyta</taxon>
        <taxon>Embryophyta</taxon>
        <taxon>Tracheophyta</taxon>
        <taxon>Spermatophyta</taxon>
        <taxon>Magnoliopsida</taxon>
        <taxon>eudicotyledons</taxon>
        <taxon>Gunneridae</taxon>
        <taxon>Pentapetalae</taxon>
        <taxon>asterids</taxon>
        <taxon>campanulids</taxon>
        <taxon>Asterales</taxon>
        <taxon>Asteraceae</taxon>
        <taxon>Asteroideae</taxon>
        <taxon>Heliantheae alliance</taxon>
        <taxon>Heliantheae</taxon>
        <taxon>Helianthus</taxon>
    </lineage>
</organism>
<dbReference type="Pfam" id="PF00067">
    <property type="entry name" value="p450"/>
    <property type="match status" value="1"/>
</dbReference>
<dbReference type="Gramene" id="mRNA:HanXRQr2_Chr05g0223241">
    <property type="protein sequence ID" value="mRNA:HanXRQr2_Chr05g0223241"/>
    <property type="gene ID" value="HanXRQr2_Chr05g0223241"/>
</dbReference>
<evidence type="ECO:0000256" key="2">
    <source>
        <dbReference type="ARBA" id="ARBA00004370"/>
    </source>
</evidence>
<dbReference type="Gene3D" id="1.10.630.10">
    <property type="entry name" value="Cytochrome P450"/>
    <property type="match status" value="1"/>
</dbReference>
<dbReference type="InterPro" id="IPR001128">
    <property type="entry name" value="Cyt_P450"/>
</dbReference>
<dbReference type="PRINTS" id="PR00463">
    <property type="entry name" value="EP450I"/>
</dbReference>
<keyword evidence="5 11" id="KW-0479">Metal-binding</keyword>
<reference evidence="14" key="3">
    <citation type="submission" date="2020-06" db="EMBL/GenBank/DDBJ databases">
        <title>Helianthus annuus Genome sequencing and assembly Release 2.</title>
        <authorList>
            <person name="Gouzy J."/>
            <person name="Langlade N."/>
            <person name="Munos S."/>
        </authorList>
    </citation>
    <scope>NUCLEOTIDE SEQUENCE</scope>
    <source>
        <tissue evidence="14">Leaves</tissue>
    </source>
</reference>
<dbReference type="InterPro" id="IPR002401">
    <property type="entry name" value="Cyt_P450_E_grp-I"/>
</dbReference>
<dbReference type="InParanoid" id="A0A251UU77"/>
<comment type="cofactor">
    <cofactor evidence="1 11">
        <name>heme</name>
        <dbReference type="ChEBI" id="CHEBI:30413"/>
    </cofactor>
</comment>
<keyword evidence="10 13" id="KW-0472">Membrane</keyword>
<keyword evidence="7 12" id="KW-0560">Oxidoreductase</keyword>
<evidence type="ECO:0000256" key="11">
    <source>
        <dbReference type="PIRSR" id="PIRSR602401-1"/>
    </source>
</evidence>
<evidence type="ECO:0000256" key="5">
    <source>
        <dbReference type="ARBA" id="ARBA00022723"/>
    </source>
</evidence>
<evidence type="ECO:0000256" key="10">
    <source>
        <dbReference type="ARBA" id="ARBA00023136"/>
    </source>
</evidence>
<keyword evidence="9 12" id="KW-0503">Monooxygenase</keyword>
<evidence type="ECO:0000313" key="15">
    <source>
        <dbReference type="EMBL" id="OTG26322.1"/>
    </source>
</evidence>
<dbReference type="STRING" id="4232.A0A251UU77"/>
<dbReference type="Proteomes" id="UP000215914">
    <property type="component" value="Chromosome 5"/>
</dbReference>
<dbReference type="OMA" id="HYIMAND"/>
<dbReference type="PRINTS" id="PR00385">
    <property type="entry name" value="P450"/>
</dbReference>
<keyword evidence="8 11" id="KW-0408">Iron</keyword>